<dbReference type="EMBL" id="CM002924">
    <property type="protein sequence ID" value="KGN57150.1"/>
    <property type="molecule type" value="Genomic_DNA"/>
</dbReference>
<feature type="region of interest" description="Disordered" evidence="1">
    <location>
        <begin position="1"/>
        <end position="83"/>
    </location>
</feature>
<evidence type="ECO:0000313" key="3">
    <source>
        <dbReference type="Proteomes" id="UP000029981"/>
    </source>
</evidence>
<keyword evidence="3" id="KW-1185">Reference proteome</keyword>
<reference evidence="2 3" key="3">
    <citation type="journal article" date="2010" name="BMC Genomics">
        <title>Transcriptome sequencing and comparative analysis of cucumber flowers with different sex types.</title>
        <authorList>
            <person name="Guo S."/>
            <person name="Zheng Y."/>
            <person name="Joung J.G."/>
            <person name="Liu S."/>
            <person name="Zhang Z."/>
            <person name="Crasta O.R."/>
            <person name="Sobral B.W."/>
            <person name="Xu Y."/>
            <person name="Huang S."/>
            <person name="Fei Z."/>
        </authorList>
    </citation>
    <scope>NUCLEOTIDE SEQUENCE [LARGE SCALE GENOMIC DNA]</scope>
    <source>
        <strain evidence="3">cv. 9930</strain>
    </source>
</reference>
<proteinExistence type="predicted"/>
<evidence type="ECO:0000313" key="2">
    <source>
        <dbReference type="EMBL" id="KGN57150.1"/>
    </source>
</evidence>
<dbReference type="AlphaFoldDB" id="A0A0A0L5C0"/>
<sequence length="106" mass="11291">MNPDNNPNNSRSSAFDPAATTGGIQPPTKAEKNPNSKASTATATATAASNNVGKALAERAVYGSQQRRTGRRRRNLIHEHGATRLLPSRLSKVSLADHHYNSSPSD</sequence>
<accession>A0A0A0L5C0</accession>
<reference evidence="2 3" key="4">
    <citation type="journal article" date="2011" name="BMC Genomics">
        <title>RNA-Seq improves annotation of protein-coding genes in the cucumber genome.</title>
        <authorList>
            <person name="Li Z."/>
            <person name="Zhang Z."/>
            <person name="Yan P."/>
            <person name="Huang S."/>
            <person name="Fei Z."/>
            <person name="Lin K."/>
        </authorList>
    </citation>
    <scope>NUCLEOTIDE SEQUENCE [LARGE SCALE GENOMIC DNA]</scope>
    <source>
        <strain evidence="3">cv. 9930</strain>
    </source>
</reference>
<feature type="compositionally biased region" description="Low complexity" evidence="1">
    <location>
        <begin position="38"/>
        <end position="49"/>
    </location>
</feature>
<reference evidence="2 3" key="1">
    <citation type="journal article" date="2009" name="Nat. Genet.">
        <title>The genome of the cucumber, Cucumis sativus L.</title>
        <authorList>
            <person name="Huang S."/>
            <person name="Li R."/>
            <person name="Zhang Z."/>
            <person name="Li L."/>
            <person name="Gu X."/>
            <person name="Fan W."/>
            <person name="Lucas W.J."/>
            <person name="Wang X."/>
            <person name="Xie B."/>
            <person name="Ni P."/>
            <person name="Ren Y."/>
            <person name="Zhu H."/>
            <person name="Li J."/>
            <person name="Lin K."/>
            <person name="Jin W."/>
            <person name="Fei Z."/>
            <person name="Li G."/>
            <person name="Staub J."/>
            <person name="Kilian A."/>
            <person name="van der Vossen E.A."/>
            <person name="Wu Y."/>
            <person name="Guo J."/>
            <person name="He J."/>
            <person name="Jia Z."/>
            <person name="Ren Y."/>
            <person name="Tian G."/>
            <person name="Lu Y."/>
            <person name="Ruan J."/>
            <person name="Qian W."/>
            <person name="Wang M."/>
            <person name="Huang Q."/>
            <person name="Li B."/>
            <person name="Xuan Z."/>
            <person name="Cao J."/>
            <person name="Asan"/>
            <person name="Wu Z."/>
            <person name="Zhang J."/>
            <person name="Cai Q."/>
            <person name="Bai Y."/>
            <person name="Zhao B."/>
            <person name="Han Y."/>
            <person name="Li Y."/>
            <person name="Li X."/>
            <person name="Wang S."/>
            <person name="Shi Q."/>
            <person name="Liu S."/>
            <person name="Cho W.K."/>
            <person name="Kim J.Y."/>
            <person name="Xu Y."/>
            <person name="Heller-Uszynska K."/>
            <person name="Miao H."/>
            <person name="Cheng Z."/>
            <person name="Zhang S."/>
            <person name="Wu J."/>
            <person name="Yang Y."/>
            <person name="Kang H."/>
            <person name="Li M."/>
            <person name="Liang H."/>
            <person name="Ren X."/>
            <person name="Shi Z."/>
            <person name="Wen M."/>
            <person name="Jian M."/>
            <person name="Yang H."/>
            <person name="Zhang G."/>
            <person name="Yang Z."/>
            <person name="Chen R."/>
            <person name="Liu S."/>
            <person name="Li J."/>
            <person name="Ma L."/>
            <person name="Liu H."/>
            <person name="Zhou Y."/>
            <person name="Zhao J."/>
            <person name="Fang X."/>
            <person name="Li G."/>
            <person name="Fang L."/>
            <person name="Li Y."/>
            <person name="Liu D."/>
            <person name="Zheng H."/>
            <person name="Zhang Y."/>
            <person name="Qin N."/>
            <person name="Li Z."/>
            <person name="Yang G."/>
            <person name="Yang S."/>
            <person name="Bolund L."/>
            <person name="Kristiansen K."/>
            <person name="Zheng H."/>
            <person name="Li S."/>
            <person name="Zhang X."/>
            <person name="Yang H."/>
            <person name="Wang J."/>
            <person name="Sun R."/>
            <person name="Zhang B."/>
            <person name="Jiang S."/>
            <person name="Wang J."/>
            <person name="Du Y."/>
            <person name="Li S."/>
        </authorList>
    </citation>
    <scope>NUCLEOTIDE SEQUENCE [LARGE SCALE GENOMIC DNA]</scope>
    <source>
        <strain evidence="3">cv. 9930</strain>
    </source>
</reference>
<protein>
    <submittedName>
        <fullName evidence="2">Uncharacterized protein</fullName>
    </submittedName>
</protein>
<organism evidence="2 3">
    <name type="scientific">Cucumis sativus</name>
    <name type="common">Cucumber</name>
    <dbReference type="NCBI Taxonomy" id="3659"/>
    <lineage>
        <taxon>Eukaryota</taxon>
        <taxon>Viridiplantae</taxon>
        <taxon>Streptophyta</taxon>
        <taxon>Embryophyta</taxon>
        <taxon>Tracheophyta</taxon>
        <taxon>Spermatophyta</taxon>
        <taxon>Magnoliopsida</taxon>
        <taxon>eudicotyledons</taxon>
        <taxon>Gunneridae</taxon>
        <taxon>Pentapetalae</taxon>
        <taxon>rosids</taxon>
        <taxon>fabids</taxon>
        <taxon>Cucurbitales</taxon>
        <taxon>Cucurbitaceae</taxon>
        <taxon>Benincaseae</taxon>
        <taxon>Cucumis</taxon>
    </lineage>
</organism>
<gene>
    <name evidence="2" type="ORF">Csa_3G165670</name>
</gene>
<evidence type="ECO:0000256" key="1">
    <source>
        <dbReference type="SAM" id="MobiDB-lite"/>
    </source>
</evidence>
<name>A0A0A0L5C0_CUCSA</name>
<dbReference type="Gramene" id="KGN57150">
    <property type="protein sequence ID" value="KGN57150"/>
    <property type="gene ID" value="Csa_3G165670"/>
</dbReference>
<dbReference type="Proteomes" id="UP000029981">
    <property type="component" value="Chromosome 3"/>
</dbReference>
<reference evidence="2 3" key="2">
    <citation type="journal article" date="2009" name="PLoS ONE">
        <title>An integrated genetic and cytogenetic map of the cucumber genome.</title>
        <authorList>
            <person name="Ren Y."/>
            <person name="Zhang Z."/>
            <person name="Liu J."/>
            <person name="Staub J.E."/>
            <person name="Han Y."/>
            <person name="Cheng Z."/>
            <person name="Li X."/>
            <person name="Lu J."/>
            <person name="Miao H."/>
            <person name="Kang H."/>
            <person name="Xie B."/>
            <person name="Gu X."/>
            <person name="Wang X."/>
            <person name="Du Y."/>
            <person name="Jin W."/>
            <person name="Huang S."/>
        </authorList>
    </citation>
    <scope>NUCLEOTIDE SEQUENCE [LARGE SCALE GENOMIC DNA]</scope>
    <source>
        <strain evidence="3">cv. 9930</strain>
    </source>
</reference>